<protein>
    <recommendedName>
        <fullName evidence="8">Ribonuclease E</fullName>
        <shortName evidence="8">RNase E</shortName>
        <ecNumber evidence="8">3.1.26.12</ecNumber>
    </recommendedName>
</protein>
<evidence type="ECO:0000256" key="6">
    <source>
        <dbReference type="ARBA" id="ARBA00022842"/>
    </source>
</evidence>
<dbReference type="EMBL" id="JACHEU010000001">
    <property type="protein sequence ID" value="MBB6013152.1"/>
    <property type="molecule type" value="Genomic_DNA"/>
</dbReference>
<evidence type="ECO:0000313" key="12">
    <source>
        <dbReference type="EMBL" id="MBB6013152.1"/>
    </source>
</evidence>
<name>A0A7W9S2Z1_9HYPH</name>
<keyword evidence="5 8" id="KW-0378">Hydrolase</keyword>
<keyword evidence="8" id="KW-0699">rRNA-binding</keyword>
<evidence type="ECO:0000256" key="2">
    <source>
        <dbReference type="ARBA" id="ARBA00022722"/>
    </source>
</evidence>
<dbReference type="CDD" id="cd04453">
    <property type="entry name" value="S1_RNase_E"/>
    <property type="match status" value="1"/>
</dbReference>
<gene>
    <name evidence="8" type="primary">rne</name>
    <name evidence="12" type="ORF">HNR59_002497</name>
</gene>
<keyword evidence="8" id="KW-0698">rRNA processing</keyword>
<keyword evidence="8" id="KW-0819">tRNA processing</keyword>
<comment type="caution">
    <text evidence="12">The sequence shown here is derived from an EMBL/GenBank/DDBJ whole genome shotgun (WGS) entry which is preliminary data.</text>
</comment>
<feature type="compositionally biased region" description="Basic residues" evidence="9">
    <location>
        <begin position="932"/>
        <end position="942"/>
    </location>
</feature>
<evidence type="ECO:0000256" key="4">
    <source>
        <dbReference type="ARBA" id="ARBA00022759"/>
    </source>
</evidence>
<dbReference type="GO" id="GO:0009898">
    <property type="term" value="C:cytoplasmic side of plasma membrane"/>
    <property type="evidence" value="ECO:0007669"/>
    <property type="project" value="UniProtKB-UniRule"/>
</dbReference>
<keyword evidence="7 8" id="KW-0694">RNA-binding</keyword>
<dbReference type="RefSeq" id="WP_183830666.1">
    <property type="nucleotide sequence ID" value="NZ_JACHEU010000001.1"/>
</dbReference>
<evidence type="ECO:0000256" key="9">
    <source>
        <dbReference type="SAM" id="MobiDB-lite"/>
    </source>
</evidence>
<feature type="compositionally biased region" description="Low complexity" evidence="9">
    <location>
        <begin position="904"/>
        <end position="926"/>
    </location>
</feature>
<feature type="compositionally biased region" description="Low complexity" evidence="9">
    <location>
        <begin position="198"/>
        <end position="207"/>
    </location>
</feature>
<keyword evidence="3 8" id="KW-0479">Metal-binding</keyword>
<dbReference type="InterPro" id="IPR028878">
    <property type="entry name" value="RNase_E"/>
</dbReference>
<feature type="compositionally biased region" description="Acidic residues" evidence="9">
    <location>
        <begin position="94"/>
        <end position="107"/>
    </location>
</feature>
<feature type="compositionally biased region" description="Low complexity" evidence="9">
    <location>
        <begin position="992"/>
        <end position="1007"/>
    </location>
</feature>
<dbReference type="EC" id="3.1.26.12" evidence="8"/>
<comment type="subunit">
    <text evidence="8">Homotetramer formed by a dimer of dimers.</text>
</comment>
<dbReference type="GO" id="GO:0006364">
    <property type="term" value="P:rRNA processing"/>
    <property type="evidence" value="ECO:0007669"/>
    <property type="project" value="UniProtKB-UniRule"/>
</dbReference>
<feature type="region of interest" description="Required for zinc-mediated homotetramerization and catalytic activity" evidence="8">
    <location>
        <begin position="628"/>
        <end position="631"/>
    </location>
</feature>
<feature type="region of interest" description="Disordered" evidence="9">
    <location>
        <begin position="94"/>
        <end position="309"/>
    </location>
</feature>
<feature type="compositionally biased region" description="Acidic residues" evidence="9">
    <location>
        <begin position="248"/>
        <end position="269"/>
    </location>
</feature>
<comment type="subcellular location">
    <subcellularLocation>
        <location evidence="8">Cytoplasm</location>
    </subcellularLocation>
    <subcellularLocation>
        <location evidence="8">Cell inner membrane</location>
        <topology evidence="8">Peripheral membrane protein</topology>
        <orientation evidence="8">Cytoplasmic side</orientation>
    </subcellularLocation>
</comment>
<keyword evidence="8" id="KW-0472">Membrane</keyword>
<sequence>MPNNKMLIDASHPEETRVVVVRGNRIEEFDFESQDKKQLKGNIYLARVTRVEPSLQAAFVEYGGNRHGFLAFSEIHPDYYQIPVADRQALLAAEAEDAQAEHDEENSGGESNSGGEHRERDRSRRNRRRGSKARDHGDEAVHAEGATQDATSDDDESDDAVAVAENAFEPVESAADENQPESEDAPQVEKIADAQDQAETSEASETVEASDDESEDTTETDGTKPGSMAAASEGDVISEPAPEQSVSSEDEQSAPAEGDSDASSEGEQEEAGRGIIEEVSSSNGDENEVESVGAEDALEEARTRRKPMRRQYKIQEVIKRRQILLVQVVKEERGNKGAALTTYLSLAGRYSVLMPNTARGGGISRKITNAQDRKRLKEIMTDLEVPEGMGVILRTAGESRTKAEIKRDYEYLMRMWENVRNLTLQSTAPALVYEEGSLIKRSVRDLYNKDINEVLVAGEEGYREAKDFMRMLMPSHAKVVQPYRDTTPIFVRSGIEGQLDRMVQPQVTLKSGGYLIINQTEALVAIDVNSGRSTKEHSIEETALHTNLEAAEEVARQLRLRDLAGLIVIDFIDMEESRNNRTVEKRLKEHLKNDRARIQVGRISHFGLLEMSRQRIRASVLESTMKPCPHCGGTGHVRSDSSVALMVVRAIEEFLLKDARNHITVRTPAATALYVLNHKRSTLIDLEKRFGVTITVEADESTASQHYVITRGAVAEKPEGFVEIHTQTGFATEEDPEDDIIVDEDEAEAEEATSAQGEETQSDNHRDRKRRKRRRRRGGKDRDGDEQAHTAGSDAVTDAAEGDATDGDADDENAASDGNAETVKADDGQPRKRRRGKRGGRRSRNGEEDGAEIVASGDETAEGSDATASADQAEASEQPATEAEVPAAAEVSVVAETVEAAADADEAVVAGQPEAAAAEPEAVATEPAEKPKRARRAPRAKKPKADEVAAESPAQASAPVEEAKAGPSAETASSVAAEETAPAPQDTQSNGAADQEASAEAKAPAKPTRTRRKPAATAEAPAAPVVSSVVPETDQAASPAEEKPKRAGWWQRKSFF</sequence>
<feature type="compositionally biased region" description="Acidic residues" evidence="9">
    <location>
        <begin position="800"/>
        <end position="814"/>
    </location>
</feature>
<keyword evidence="2 8" id="KW-0540">Nuclease</keyword>
<feature type="binding site" evidence="8">
    <location>
        <position position="570"/>
    </location>
    <ligand>
        <name>Mg(2+)</name>
        <dbReference type="ChEBI" id="CHEBI:18420"/>
        <note>catalytic</note>
    </ligand>
</feature>
<comment type="catalytic activity">
    <reaction evidence="8">
        <text>Endonucleolytic cleavage of single-stranded RNA in A- and U-rich regions.</text>
        <dbReference type="EC" id="3.1.26.12"/>
    </reaction>
</comment>
<keyword evidence="13" id="KW-1185">Reference proteome</keyword>
<evidence type="ECO:0000259" key="11">
    <source>
        <dbReference type="Pfam" id="PF20833"/>
    </source>
</evidence>
<feature type="compositionally biased region" description="Acidic residues" evidence="9">
    <location>
        <begin position="208"/>
        <end position="219"/>
    </location>
</feature>
<dbReference type="InterPro" id="IPR004659">
    <property type="entry name" value="RNase_E/G"/>
</dbReference>
<feature type="binding site" evidence="8">
    <location>
        <position position="628"/>
    </location>
    <ligand>
        <name>Zn(2+)</name>
        <dbReference type="ChEBI" id="CHEBI:29105"/>
        <note>ligand shared between dimeric partners</note>
    </ligand>
</feature>
<keyword evidence="4 8" id="KW-0255">Endonuclease</keyword>
<dbReference type="Proteomes" id="UP000533306">
    <property type="component" value="Unassembled WGS sequence"/>
</dbReference>
<keyword evidence="8" id="KW-0820">tRNA-binding</keyword>
<dbReference type="InterPro" id="IPR048583">
    <property type="entry name" value="RNase_E_G_thioredoxin-like"/>
</dbReference>
<dbReference type="Gene3D" id="2.40.50.140">
    <property type="entry name" value="Nucleic acid-binding proteins"/>
    <property type="match status" value="1"/>
</dbReference>
<evidence type="ECO:0000256" key="8">
    <source>
        <dbReference type="HAMAP-Rule" id="MF_00970"/>
    </source>
</evidence>
<dbReference type="GO" id="GO:0008995">
    <property type="term" value="F:ribonuclease E activity"/>
    <property type="evidence" value="ECO:0007669"/>
    <property type="project" value="UniProtKB-EC"/>
</dbReference>
<dbReference type="GO" id="GO:0000287">
    <property type="term" value="F:magnesium ion binding"/>
    <property type="evidence" value="ECO:0007669"/>
    <property type="project" value="UniProtKB-UniRule"/>
</dbReference>
<dbReference type="SUPFAM" id="SSF50249">
    <property type="entry name" value="Nucleic acid-binding proteins"/>
    <property type="match status" value="1"/>
</dbReference>
<feature type="compositionally biased region" description="Basic and acidic residues" evidence="9">
    <location>
        <begin position="132"/>
        <end position="142"/>
    </location>
</feature>
<dbReference type="GO" id="GO:0000049">
    <property type="term" value="F:tRNA binding"/>
    <property type="evidence" value="ECO:0007669"/>
    <property type="project" value="UniProtKB-KW"/>
</dbReference>
<dbReference type="Pfam" id="PF20833">
    <property type="entry name" value="RNase_E_G_Thio"/>
    <property type="match status" value="1"/>
</dbReference>
<evidence type="ECO:0000256" key="1">
    <source>
        <dbReference type="ARBA" id="ARBA00022490"/>
    </source>
</evidence>
<dbReference type="PANTHER" id="PTHR30001">
    <property type="entry name" value="RIBONUCLEASE"/>
    <property type="match status" value="1"/>
</dbReference>
<comment type="function">
    <text evidence="8">Endoribonuclease that plays a central role in RNA processing and decay. Required for the maturation of 5S and 16S rRNAs and the majority of tRNAs. Also involved in the degradation of most mRNAs.</text>
</comment>
<dbReference type="AlphaFoldDB" id="A0A7W9S2Z1"/>
<feature type="compositionally biased region" description="Low complexity" evidence="9">
    <location>
        <begin position="879"/>
        <end position="888"/>
    </location>
</feature>
<feature type="compositionally biased region" description="Low complexity" evidence="9">
    <location>
        <begin position="967"/>
        <end position="984"/>
    </location>
</feature>
<feature type="region of interest" description="Disordered" evidence="9">
    <location>
        <begin position="747"/>
        <end position="888"/>
    </location>
</feature>
<keyword evidence="6 8" id="KW-0460">Magnesium</keyword>
<feature type="compositionally biased region" description="Basic residues" evidence="9">
    <location>
        <begin position="831"/>
        <end position="843"/>
    </location>
</feature>
<feature type="region of interest" description="Disordered" evidence="9">
    <location>
        <begin position="904"/>
        <end position="1056"/>
    </location>
</feature>
<keyword evidence="8" id="KW-0862">Zinc</keyword>
<dbReference type="GO" id="GO:0008270">
    <property type="term" value="F:zinc ion binding"/>
    <property type="evidence" value="ECO:0007669"/>
    <property type="project" value="UniProtKB-UniRule"/>
</dbReference>
<keyword evidence="8" id="KW-1003">Cell membrane</keyword>
<keyword evidence="8" id="KW-0997">Cell inner membrane</keyword>
<feature type="binding site" evidence="8">
    <location>
        <position position="631"/>
    </location>
    <ligand>
        <name>Zn(2+)</name>
        <dbReference type="ChEBI" id="CHEBI:29105"/>
        <note>ligand shared between dimeric partners</note>
    </ligand>
</feature>
<dbReference type="HAMAP" id="MF_00970">
    <property type="entry name" value="RNase_E"/>
    <property type="match status" value="1"/>
</dbReference>
<dbReference type="InterPro" id="IPR012340">
    <property type="entry name" value="NA-bd_OB-fold"/>
</dbReference>
<dbReference type="GO" id="GO:0005737">
    <property type="term" value="C:cytoplasm"/>
    <property type="evidence" value="ECO:0007669"/>
    <property type="project" value="UniProtKB-SubCell"/>
</dbReference>
<feature type="compositionally biased region" description="Low complexity" evidence="9">
    <location>
        <begin position="1015"/>
        <end position="1024"/>
    </location>
</feature>
<feature type="domain" description="RNA-binding protein AU-1/Ribonuclease E/G" evidence="10">
    <location>
        <begin position="345"/>
        <end position="615"/>
    </location>
</feature>
<reference evidence="12 13" key="1">
    <citation type="submission" date="2020-08" db="EMBL/GenBank/DDBJ databases">
        <title>Genomic Encyclopedia of Type Strains, Phase IV (KMG-IV): sequencing the most valuable type-strain genomes for metagenomic binning, comparative biology and taxonomic classification.</title>
        <authorList>
            <person name="Goeker M."/>
        </authorList>
    </citation>
    <scope>NUCLEOTIDE SEQUENCE [LARGE SCALE GENOMIC DNA]</scope>
    <source>
        <strain evidence="12 13">DSM 11099</strain>
    </source>
</reference>
<evidence type="ECO:0000256" key="5">
    <source>
        <dbReference type="ARBA" id="ARBA00022801"/>
    </source>
</evidence>
<comment type="similarity">
    <text evidence="8">Belongs to the RNase E/G family. RNase E subfamily.</text>
</comment>
<dbReference type="Pfam" id="PF10150">
    <property type="entry name" value="RNase_E_G"/>
    <property type="match status" value="1"/>
</dbReference>
<dbReference type="Gene3D" id="3.40.1260.20">
    <property type="entry name" value="Ribonuclease E, catalytic domain"/>
    <property type="match status" value="1"/>
</dbReference>
<evidence type="ECO:0000313" key="13">
    <source>
        <dbReference type="Proteomes" id="UP000533306"/>
    </source>
</evidence>
<dbReference type="GO" id="GO:0006402">
    <property type="term" value="P:mRNA catabolic process"/>
    <property type="evidence" value="ECO:0007669"/>
    <property type="project" value="UniProtKB-UniRule"/>
</dbReference>
<comment type="cofactor">
    <cofactor evidence="8">
        <name>Zn(2+)</name>
        <dbReference type="ChEBI" id="CHEBI:29105"/>
    </cofactor>
    <text evidence="8">Binds 2 Zn(2+) ions per homotetramer.</text>
</comment>
<dbReference type="InterPro" id="IPR019307">
    <property type="entry name" value="RNA-bd_AU-1/RNase_E/G"/>
</dbReference>
<evidence type="ECO:0000256" key="7">
    <source>
        <dbReference type="ARBA" id="ARBA00022884"/>
    </source>
</evidence>
<feature type="compositionally biased region" description="Acidic residues" evidence="9">
    <location>
        <begin position="174"/>
        <end position="186"/>
    </location>
</feature>
<organism evidence="12 13">
    <name type="scientific">Aquamicrobium lusatiense</name>
    <dbReference type="NCBI Taxonomy" id="89772"/>
    <lineage>
        <taxon>Bacteria</taxon>
        <taxon>Pseudomonadati</taxon>
        <taxon>Pseudomonadota</taxon>
        <taxon>Alphaproteobacteria</taxon>
        <taxon>Hyphomicrobiales</taxon>
        <taxon>Phyllobacteriaceae</taxon>
        <taxon>Aquamicrobium</taxon>
    </lineage>
</organism>
<dbReference type="NCBIfam" id="TIGR00757">
    <property type="entry name" value="RNaseEG"/>
    <property type="match status" value="1"/>
</dbReference>
<proteinExistence type="inferred from homology"/>
<dbReference type="PANTHER" id="PTHR30001:SF1">
    <property type="entry name" value="RIBONUCLEASE E_G-LIKE PROTEIN, CHLOROPLASTIC"/>
    <property type="match status" value="1"/>
</dbReference>
<evidence type="ECO:0000256" key="3">
    <source>
        <dbReference type="ARBA" id="ARBA00022723"/>
    </source>
</evidence>
<keyword evidence="1 8" id="KW-0963">Cytoplasm</keyword>
<accession>A0A7W9S2Z1</accession>
<feature type="binding site" evidence="8">
    <location>
        <position position="527"/>
    </location>
    <ligand>
        <name>Mg(2+)</name>
        <dbReference type="ChEBI" id="CHEBI:18420"/>
        <note>catalytic</note>
    </ligand>
</feature>
<dbReference type="GO" id="GO:0019843">
    <property type="term" value="F:rRNA binding"/>
    <property type="evidence" value="ECO:0007669"/>
    <property type="project" value="UniProtKB-KW"/>
</dbReference>
<evidence type="ECO:0000259" key="10">
    <source>
        <dbReference type="Pfam" id="PF10150"/>
    </source>
</evidence>
<dbReference type="GO" id="GO:0008033">
    <property type="term" value="P:tRNA processing"/>
    <property type="evidence" value="ECO:0007669"/>
    <property type="project" value="UniProtKB-UniRule"/>
</dbReference>
<comment type="cofactor">
    <cofactor evidence="8">
        <name>Mg(2+)</name>
        <dbReference type="ChEBI" id="CHEBI:18420"/>
    </cofactor>
    <text evidence="8">Binds 1 Mg(2+) ion per subunit.</text>
</comment>
<feature type="domain" description="RNase E/G thioredoxin-like" evidence="11">
    <location>
        <begin position="627"/>
        <end position="711"/>
    </location>
</feature>
<feature type="compositionally biased region" description="Basic residues" evidence="9">
    <location>
        <begin position="767"/>
        <end position="779"/>
    </location>
</feature>